<dbReference type="Pfam" id="PF01728">
    <property type="entry name" value="FtsJ"/>
    <property type="match status" value="1"/>
</dbReference>
<dbReference type="InterPro" id="IPR015507">
    <property type="entry name" value="rRNA-MeTfrase_E"/>
</dbReference>
<dbReference type="OrthoDB" id="1287559at2759"/>
<feature type="compositionally biased region" description="Acidic residues" evidence="9">
    <location>
        <begin position="663"/>
        <end position="693"/>
    </location>
</feature>
<feature type="domain" description="DUF3381" evidence="12">
    <location>
        <begin position="225"/>
        <end position="396"/>
    </location>
</feature>
<feature type="domain" description="Ribosomal RNA methyltransferase SPB1-like C-terminal" evidence="11">
    <location>
        <begin position="680"/>
        <end position="890"/>
    </location>
</feature>
<feature type="binding site" evidence="8">
    <location>
        <position position="46"/>
    </location>
    <ligand>
        <name>S-adenosyl-L-methionine</name>
        <dbReference type="ChEBI" id="CHEBI:59789"/>
    </ligand>
</feature>
<dbReference type="Gene3D" id="3.40.50.150">
    <property type="entry name" value="Vaccinia Virus protein VP39"/>
    <property type="match status" value="1"/>
</dbReference>
<dbReference type="PANTHER" id="PTHR10920:SF13">
    <property type="entry name" value="PRE-RRNA 2'-O-RIBOSE RNA METHYLTRANSFERASE FTSJ3"/>
    <property type="match status" value="1"/>
</dbReference>
<evidence type="ECO:0000256" key="6">
    <source>
        <dbReference type="ARBA" id="ARBA00022691"/>
    </source>
</evidence>
<sequence>MGYQKKTGKGRLDKYYHLAKEQGYRARSAFKLARCLVDLCAAPGGWCQVASKYMPTPSLIIGIDLAPIKPLPGVISFQQDITTDKCRQQLREELKTWKVDVFLHDGAPNVGAAWVQDAYSQSELVLMSLKLAVEFLTKGGTFVTKVFRSKDYNNLMWVFQQLFKRVEATKPPSSRNISAEIFVVCRDFIAPKRIDPKFLDPRHVFKDLDVEEGGKQARLVDIFHPEKTKRHREGYEEGDYLLHRKLPIMEFMSAEDPVAILSDVHQLDIRALKVGKADDQIVQDIALILKHPSTDADVRLCCEDLKVLGKKDFKMLLRWRIEMRKFLKLDAREASIRKAEKDAAGEEEEEEEEEKEEKKTEEEEVIDELERLTKEADRKVKKEKRKVLETRKKNLMRMQLNMQAPTDIGLEQEQGRGEESLFGLMRKKQADKASSSDIVTVRAPDILLEGSHEAAYDEITEEQDAEEARAIREKEYLKGFESEEEGEEDNEEGGGKDEDALMEQQLNRMYEKFQRDRAERKDKKLRLAADREGEPDWKDEPELTAFAEAKRDRDSSDSSSSEEDEDGMIILSRDITGASAMMQEGEDDDEEDIARMKASARDLASKKGKKEAQGISQSARLFFDQDVFGDVSDGDEDDENDDDDDEEEKVAVQRKRKVRESFMDDIDSDDEGSQGDSEGEEMDEGEDEEMWDVEETKAQEREEESKEDLALKTAEAMTMAQALANRRRSKSSLIDQGFNRYAFHDDKGLPTWFLDDEGRNNKPTLPTTKEAAKAIQDRERELNARPIKKVAEAKARKKMRVAQRAEKLAKKQADVVGNSDMTEKEKADMVQKMAKKMGSKTPGKRREVKVVVAKGTNRAQKGRPKGVKGRYKMVDGRMKKEVRALKRIEKKSGKKRK</sequence>
<gene>
    <name evidence="13" type="ORF">BJ684DRAFT_18271</name>
</gene>
<feature type="binding site" evidence="8">
    <location>
        <position position="64"/>
    </location>
    <ligand>
        <name>S-adenosyl-L-methionine</name>
        <dbReference type="ChEBI" id="CHEBI:59789"/>
    </ligand>
</feature>
<evidence type="ECO:0000256" key="1">
    <source>
        <dbReference type="ARBA" id="ARBA00004604"/>
    </source>
</evidence>
<feature type="compositionally biased region" description="Basic and acidic residues" evidence="9">
    <location>
        <begin position="466"/>
        <end position="481"/>
    </location>
</feature>
<dbReference type="Proteomes" id="UP000267251">
    <property type="component" value="Unassembled WGS sequence"/>
</dbReference>
<feature type="active site" description="Proton acceptor" evidence="8">
    <location>
        <position position="145"/>
    </location>
</feature>
<dbReference type="InterPro" id="IPR028589">
    <property type="entry name" value="SPB1-like"/>
</dbReference>
<dbReference type="InterPro" id="IPR002877">
    <property type="entry name" value="RNA_MeTrfase_FtsJ_dom"/>
</dbReference>
<accession>A0A4P9Y8C9</accession>
<feature type="binding site" evidence="8">
    <location>
        <position position="80"/>
    </location>
    <ligand>
        <name>S-adenosyl-L-methionine</name>
        <dbReference type="ChEBI" id="CHEBI:59789"/>
    </ligand>
</feature>
<dbReference type="InterPro" id="IPR024576">
    <property type="entry name" value="rRNA_MeTfrase_Spb1_DUF3381"/>
</dbReference>
<proteinExistence type="inferred from homology"/>
<feature type="domain" description="Ribosomal RNA methyltransferase FtsJ" evidence="10">
    <location>
        <begin position="30"/>
        <end position="188"/>
    </location>
</feature>
<evidence type="ECO:0000256" key="8">
    <source>
        <dbReference type="HAMAP-Rule" id="MF_03163"/>
    </source>
</evidence>
<dbReference type="PANTHER" id="PTHR10920">
    <property type="entry name" value="RIBOSOMAL RNA METHYLTRANSFERASE"/>
    <property type="match status" value="1"/>
</dbReference>
<dbReference type="GO" id="GO:0016435">
    <property type="term" value="F:rRNA (guanine) methyltransferase activity"/>
    <property type="evidence" value="ECO:0007669"/>
    <property type="project" value="TreeGrafter"/>
</dbReference>
<feature type="region of interest" description="Disordered" evidence="9">
    <location>
        <begin position="809"/>
        <end position="848"/>
    </location>
</feature>
<dbReference type="InterPro" id="IPR050082">
    <property type="entry name" value="RNA_methyltr_RlmE"/>
</dbReference>
<feature type="compositionally biased region" description="Acidic residues" evidence="9">
    <location>
        <begin position="345"/>
        <end position="355"/>
    </location>
</feature>
<feature type="binding site" evidence="8">
    <location>
        <position position="44"/>
    </location>
    <ligand>
        <name>S-adenosyl-L-methionine</name>
        <dbReference type="ChEBI" id="CHEBI:59789"/>
    </ligand>
</feature>
<dbReference type="InterPro" id="IPR029063">
    <property type="entry name" value="SAM-dependent_MTases_sf"/>
</dbReference>
<dbReference type="SUPFAM" id="SSF53335">
    <property type="entry name" value="S-adenosyl-L-methionine-dependent methyltransferases"/>
    <property type="match status" value="1"/>
</dbReference>
<reference evidence="14" key="1">
    <citation type="journal article" date="2018" name="Nat. Microbiol.">
        <title>Leveraging single-cell genomics to expand the fungal tree of life.</title>
        <authorList>
            <person name="Ahrendt S.R."/>
            <person name="Quandt C.A."/>
            <person name="Ciobanu D."/>
            <person name="Clum A."/>
            <person name="Salamov A."/>
            <person name="Andreopoulos B."/>
            <person name="Cheng J.F."/>
            <person name="Woyke T."/>
            <person name="Pelin A."/>
            <person name="Henrissat B."/>
            <person name="Reynolds N.K."/>
            <person name="Benny G.L."/>
            <person name="Smith M.E."/>
            <person name="James T.Y."/>
            <person name="Grigoriev I.V."/>
        </authorList>
    </citation>
    <scope>NUCLEOTIDE SEQUENCE [LARGE SCALE GENOMIC DNA]</scope>
</reference>
<dbReference type="AlphaFoldDB" id="A0A4P9Y8C9"/>
<evidence type="ECO:0000259" key="12">
    <source>
        <dbReference type="Pfam" id="PF11861"/>
    </source>
</evidence>
<dbReference type="GO" id="GO:0000466">
    <property type="term" value="P:maturation of 5.8S rRNA from tricistronic rRNA transcript (SSU-rRNA, 5.8S rRNA, LSU-rRNA)"/>
    <property type="evidence" value="ECO:0007669"/>
    <property type="project" value="TreeGrafter"/>
</dbReference>
<evidence type="ECO:0000256" key="4">
    <source>
        <dbReference type="ARBA" id="ARBA00022603"/>
    </source>
</evidence>
<dbReference type="Pfam" id="PF07780">
    <property type="entry name" value="Spb1_C"/>
    <property type="match status" value="1"/>
</dbReference>
<keyword evidence="6 8" id="KW-0949">S-adenosyl-L-methionine</keyword>
<evidence type="ECO:0000256" key="3">
    <source>
        <dbReference type="ARBA" id="ARBA00022552"/>
    </source>
</evidence>
<feature type="region of interest" description="Disordered" evidence="9">
    <location>
        <begin position="339"/>
        <end position="366"/>
    </location>
</feature>
<keyword evidence="5 8" id="KW-0808">Transferase</keyword>
<dbReference type="GO" id="GO:0030687">
    <property type="term" value="C:preribosome, large subunit precursor"/>
    <property type="evidence" value="ECO:0007669"/>
    <property type="project" value="TreeGrafter"/>
</dbReference>
<keyword evidence="2 8" id="KW-0690">Ribosome biogenesis</keyword>
<dbReference type="GO" id="GO:0000463">
    <property type="term" value="P:maturation of LSU-rRNA from tricistronic rRNA transcript (SSU-rRNA, 5.8S rRNA, LSU-rRNA)"/>
    <property type="evidence" value="ECO:0007669"/>
    <property type="project" value="TreeGrafter"/>
</dbReference>
<dbReference type="HAMAP" id="MF_01547">
    <property type="entry name" value="RNA_methyltr_E"/>
    <property type="match status" value="1"/>
</dbReference>
<feature type="compositionally biased region" description="Basic and acidic residues" evidence="9">
    <location>
        <begin position="694"/>
        <end position="709"/>
    </location>
</feature>
<evidence type="ECO:0000256" key="2">
    <source>
        <dbReference type="ARBA" id="ARBA00022517"/>
    </source>
</evidence>
<keyword evidence="7 8" id="KW-0539">Nucleus</keyword>
<comment type="subcellular location">
    <subcellularLocation>
        <location evidence="1 8">Nucleus</location>
        <location evidence="1 8">Nucleolus</location>
    </subcellularLocation>
</comment>
<feature type="compositionally biased region" description="Basic and acidic residues" evidence="9">
    <location>
        <begin position="509"/>
        <end position="541"/>
    </location>
</feature>
<comment type="similarity">
    <text evidence="8">Belongs to the class I-like SAM-binding methyltransferase superfamily. RNA methyltransferase RlmE family. SPB1 subfamily.</text>
</comment>
<keyword evidence="4 8" id="KW-0489">Methyltransferase</keyword>
<dbReference type="HAMAP" id="MF_03163">
    <property type="entry name" value="RNA_methyltr_E_SPB1"/>
    <property type="match status" value="1"/>
</dbReference>
<dbReference type="GO" id="GO:0008650">
    <property type="term" value="F:rRNA (uridine-2'-O-)-methyltransferase activity"/>
    <property type="evidence" value="ECO:0007669"/>
    <property type="project" value="TreeGrafter"/>
</dbReference>
<dbReference type="Pfam" id="PF11861">
    <property type="entry name" value="DUF3381"/>
    <property type="match status" value="1"/>
</dbReference>
<keyword evidence="14" id="KW-1185">Reference proteome</keyword>
<evidence type="ECO:0000259" key="11">
    <source>
        <dbReference type="Pfam" id="PF07780"/>
    </source>
</evidence>
<evidence type="ECO:0000256" key="7">
    <source>
        <dbReference type="ARBA" id="ARBA00023242"/>
    </source>
</evidence>
<feature type="compositionally biased region" description="Basic residues" evidence="9">
    <location>
        <begin position="833"/>
        <end position="843"/>
    </location>
</feature>
<feature type="compositionally biased region" description="Acidic residues" evidence="9">
    <location>
        <begin position="482"/>
        <end position="492"/>
    </location>
</feature>
<feature type="compositionally biased region" description="Acidic residues" evidence="9">
    <location>
        <begin position="456"/>
        <end position="465"/>
    </location>
</feature>
<feature type="binding site" evidence="8">
    <location>
        <position position="105"/>
    </location>
    <ligand>
        <name>S-adenosyl-L-methionine</name>
        <dbReference type="ChEBI" id="CHEBI:59789"/>
    </ligand>
</feature>
<name>A0A4P9Y8C9_9FUNG</name>
<evidence type="ECO:0000313" key="13">
    <source>
        <dbReference type="EMBL" id="RKP15417.1"/>
    </source>
</evidence>
<feature type="compositionally biased region" description="Acidic residues" evidence="9">
    <location>
        <begin position="632"/>
        <end position="648"/>
    </location>
</feature>
<dbReference type="FunFam" id="3.40.50.150:FF:000004">
    <property type="entry name" value="AdoMet-dependent rRNA methyltransferase SPB1"/>
    <property type="match status" value="1"/>
</dbReference>
<dbReference type="InterPro" id="IPR012920">
    <property type="entry name" value="rRNA_MeTfrase_SPB1-like_C"/>
</dbReference>
<organism evidence="13 14">
    <name type="scientific">Piptocephalis cylindrospora</name>
    <dbReference type="NCBI Taxonomy" id="1907219"/>
    <lineage>
        <taxon>Eukaryota</taxon>
        <taxon>Fungi</taxon>
        <taxon>Fungi incertae sedis</taxon>
        <taxon>Zoopagomycota</taxon>
        <taxon>Zoopagomycotina</taxon>
        <taxon>Zoopagomycetes</taxon>
        <taxon>Zoopagales</taxon>
        <taxon>Piptocephalidaceae</taxon>
        <taxon>Piptocephalis</taxon>
    </lineage>
</organism>
<evidence type="ECO:0000259" key="10">
    <source>
        <dbReference type="Pfam" id="PF01728"/>
    </source>
</evidence>
<evidence type="ECO:0000313" key="14">
    <source>
        <dbReference type="Proteomes" id="UP000267251"/>
    </source>
</evidence>
<evidence type="ECO:0000256" key="5">
    <source>
        <dbReference type="ARBA" id="ARBA00022679"/>
    </source>
</evidence>
<evidence type="ECO:0000256" key="9">
    <source>
        <dbReference type="SAM" id="MobiDB-lite"/>
    </source>
</evidence>
<dbReference type="GO" id="GO:0005730">
    <property type="term" value="C:nucleolus"/>
    <property type="evidence" value="ECO:0007669"/>
    <property type="project" value="UniProtKB-SubCell"/>
</dbReference>
<feature type="region of interest" description="Disordered" evidence="9">
    <location>
        <begin position="453"/>
        <end position="709"/>
    </location>
</feature>
<protein>
    <submittedName>
        <fullName evidence="13">Spb1 C-terminal domain-containing protein</fullName>
    </submittedName>
</protein>
<dbReference type="EMBL" id="KZ987734">
    <property type="protein sequence ID" value="RKP15417.1"/>
    <property type="molecule type" value="Genomic_DNA"/>
</dbReference>
<keyword evidence="3 8" id="KW-0698">rRNA processing</keyword>
<feature type="compositionally biased region" description="Basic and acidic residues" evidence="9">
    <location>
        <begin position="593"/>
        <end position="605"/>
    </location>
</feature>